<name>A0A2K3KKV3_TRIPR</name>
<dbReference type="EMBL" id="ASHM01200493">
    <property type="protein sequence ID" value="PNX66902.1"/>
    <property type="molecule type" value="Genomic_DNA"/>
</dbReference>
<evidence type="ECO:0000313" key="2">
    <source>
        <dbReference type="EMBL" id="PNX66902.1"/>
    </source>
</evidence>
<gene>
    <name evidence="2" type="ORF">L195_g063270</name>
</gene>
<proteinExistence type="predicted"/>
<protein>
    <submittedName>
        <fullName evidence="2">Uncharacterized protein</fullName>
    </submittedName>
</protein>
<dbReference type="Proteomes" id="UP000236291">
    <property type="component" value="Unassembled WGS sequence"/>
</dbReference>
<reference evidence="2 3" key="1">
    <citation type="journal article" date="2014" name="Am. J. Bot.">
        <title>Genome assembly and annotation for red clover (Trifolium pratense; Fabaceae).</title>
        <authorList>
            <person name="Istvanek J."/>
            <person name="Jaros M."/>
            <person name="Krenek A."/>
            <person name="Repkova J."/>
        </authorList>
    </citation>
    <scope>NUCLEOTIDE SEQUENCE [LARGE SCALE GENOMIC DNA]</scope>
    <source>
        <strain evidence="3">cv. Tatra</strain>
        <tissue evidence="2">Young leaves</tissue>
    </source>
</reference>
<feature type="non-terminal residue" evidence="2">
    <location>
        <position position="1"/>
    </location>
</feature>
<dbReference type="AlphaFoldDB" id="A0A2K3KKV3"/>
<organism evidence="2 3">
    <name type="scientific">Trifolium pratense</name>
    <name type="common">Red clover</name>
    <dbReference type="NCBI Taxonomy" id="57577"/>
    <lineage>
        <taxon>Eukaryota</taxon>
        <taxon>Viridiplantae</taxon>
        <taxon>Streptophyta</taxon>
        <taxon>Embryophyta</taxon>
        <taxon>Tracheophyta</taxon>
        <taxon>Spermatophyta</taxon>
        <taxon>Magnoliopsida</taxon>
        <taxon>eudicotyledons</taxon>
        <taxon>Gunneridae</taxon>
        <taxon>Pentapetalae</taxon>
        <taxon>rosids</taxon>
        <taxon>fabids</taxon>
        <taxon>Fabales</taxon>
        <taxon>Fabaceae</taxon>
        <taxon>Papilionoideae</taxon>
        <taxon>50 kb inversion clade</taxon>
        <taxon>NPAAA clade</taxon>
        <taxon>Hologalegina</taxon>
        <taxon>IRL clade</taxon>
        <taxon>Trifolieae</taxon>
        <taxon>Trifolium</taxon>
    </lineage>
</organism>
<reference evidence="2 3" key="2">
    <citation type="journal article" date="2017" name="Front. Plant Sci.">
        <title>Gene Classification and Mining of Molecular Markers Useful in Red Clover (Trifolium pratense) Breeding.</title>
        <authorList>
            <person name="Istvanek J."/>
            <person name="Dluhosova J."/>
            <person name="Dluhos P."/>
            <person name="Patkova L."/>
            <person name="Nedelnik J."/>
            <person name="Repkova J."/>
        </authorList>
    </citation>
    <scope>NUCLEOTIDE SEQUENCE [LARGE SCALE GENOMIC DNA]</scope>
    <source>
        <strain evidence="3">cv. Tatra</strain>
        <tissue evidence="2">Young leaves</tissue>
    </source>
</reference>
<feature type="region of interest" description="Disordered" evidence="1">
    <location>
        <begin position="1"/>
        <end position="40"/>
    </location>
</feature>
<evidence type="ECO:0000313" key="3">
    <source>
        <dbReference type="Proteomes" id="UP000236291"/>
    </source>
</evidence>
<sequence length="40" mass="3788">SVTTGNTESFGVPPCEVAPDGASASLGFSGGGGRESEATT</sequence>
<comment type="caution">
    <text evidence="2">The sequence shown here is derived from an EMBL/GenBank/DDBJ whole genome shotgun (WGS) entry which is preliminary data.</text>
</comment>
<evidence type="ECO:0000256" key="1">
    <source>
        <dbReference type="SAM" id="MobiDB-lite"/>
    </source>
</evidence>
<accession>A0A2K3KKV3</accession>